<dbReference type="PANTHER" id="PTHR46865:SF8">
    <property type="entry name" value="POSSIBLE OXIDOREDUCTASE"/>
    <property type="match status" value="1"/>
</dbReference>
<dbReference type="Gene3D" id="3.50.50.60">
    <property type="entry name" value="FAD/NAD(P)-binding domain"/>
    <property type="match status" value="1"/>
</dbReference>
<dbReference type="InterPro" id="IPR036188">
    <property type="entry name" value="FAD/NAD-bd_sf"/>
</dbReference>
<dbReference type="InterPro" id="IPR002938">
    <property type="entry name" value="FAD-bd"/>
</dbReference>
<dbReference type="GO" id="GO:0004497">
    <property type="term" value="F:monooxygenase activity"/>
    <property type="evidence" value="ECO:0007669"/>
    <property type="project" value="UniProtKB-KW"/>
</dbReference>
<dbReference type="Pfam" id="PF01494">
    <property type="entry name" value="FAD_binding_3"/>
    <property type="match status" value="1"/>
</dbReference>
<evidence type="ECO:0000259" key="1">
    <source>
        <dbReference type="Pfam" id="PF01494"/>
    </source>
</evidence>
<dbReference type="Gene3D" id="3.30.9.10">
    <property type="entry name" value="D-Amino Acid Oxidase, subunit A, domain 2"/>
    <property type="match status" value="1"/>
</dbReference>
<dbReference type="EMBL" id="BAAAGS010000015">
    <property type="protein sequence ID" value="GAA0526897.1"/>
    <property type="molecule type" value="Genomic_DNA"/>
</dbReference>
<protein>
    <submittedName>
        <fullName evidence="2">FAD-dependent monooxygenase</fullName>
    </submittedName>
</protein>
<dbReference type="SUPFAM" id="SSF51905">
    <property type="entry name" value="FAD/NAD(P)-binding domain"/>
    <property type="match status" value="1"/>
</dbReference>
<name>A0ABP3MVZ9_SACER</name>
<sequence length="392" mass="42481">MKAVICGAGIAGLALANRLHAHGWDVVVLEKAPGPRETGYMIDFFGPGYDAAEAMGLLPRLRELGYRVEEVSYVDETGRRRAGLSTSKLTKAVGGRLLSIMRPDLERALREQLPDQVDLRFATAPEHIDNDSDRVRVTLPDGSVLDADLLVGADGIHSSVRAAVFGAEERFLRYLGFHTAAFLFDDPRVHAEVNGRFCLTDTLGRQLACYGLRDGRVAVFAVHRAADPALPDDARAALRDVYGSLGWVAPRALAACPPSDQVYYDQVAQIESPQWTKGRVVLLGDACQAVSLLAGQGASLAIAGAYVLAEQLARAGTIDAALGEYERLWRPVVAEKQRVARSSARWFVPDTRTQLAVRRTALRLAGLPVFDRYLSGALAGKPTNVVRQLGAR</sequence>
<keyword evidence="3" id="KW-1185">Reference proteome</keyword>
<comment type="caution">
    <text evidence="2">The sequence shown here is derived from an EMBL/GenBank/DDBJ whole genome shotgun (WGS) entry which is preliminary data.</text>
</comment>
<dbReference type="RefSeq" id="WP_009943808.1">
    <property type="nucleotide sequence ID" value="NZ_BAAAGS010000015.1"/>
</dbReference>
<feature type="domain" description="FAD-binding" evidence="1">
    <location>
        <begin position="2"/>
        <end position="317"/>
    </location>
</feature>
<dbReference type="InterPro" id="IPR051704">
    <property type="entry name" value="FAD_aromatic-hydroxylase"/>
</dbReference>
<dbReference type="PRINTS" id="PR00420">
    <property type="entry name" value="RNGMNOXGNASE"/>
</dbReference>
<gene>
    <name evidence="2" type="ORF">GCM10009533_27790</name>
</gene>
<accession>A0ABP3MVZ9</accession>
<evidence type="ECO:0000313" key="2">
    <source>
        <dbReference type="EMBL" id="GAA0526897.1"/>
    </source>
</evidence>
<keyword evidence="2" id="KW-0503">Monooxygenase</keyword>
<proteinExistence type="predicted"/>
<reference evidence="3" key="1">
    <citation type="journal article" date="2019" name="Int. J. Syst. Evol. Microbiol.">
        <title>The Global Catalogue of Microorganisms (GCM) 10K type strain sequencing project: providing services to taxonomists for standard genome sequencing and annotation.</title>
        <authorList>
            <consortium name="The Broad Institute Genomics Platform"/>
            <consortium name="The Broad Institute Genome Sequencing Center for Infectious Disease"/>
            <person name="Wu L."/>
            <person name="Ma J."/>
        </authorList>
    </citation>
    <scope>NUCLEOTIDE SEQUENCE [LARGE SCALE GENOMIC DNA]</scope>
    <source>
        <strain evidence="3">JCM 10303</strain>
    </source>
</reference>
<dbReference type="PANTHER" id="PTHR46865">
    <property type="entry name" value="OXIDOREDUCTASE-RELATED"/>
    <property type="match status" value="1"/>
</dbReference>
<organism evidence="2 3">
    <name type="scientific">Saccharopolyspora erythraea</name>
    <name type="common">Streptomyces erythraeus</name>
    <dbReference type="NCBI Taxonomy" id="1836"/>
    <lineage>
        <taxon>Bacteria</taxon>
        <taxon>Bacillati</taxon>
        <taxon>Actinomycetota</taxon>
        <taxon>Actinomycetes</taxon>
        <taxon>Pseudonocardiales</taxon>
        <taxon>Pseudonocardiaceae</taxon>
        <taxon>Saccharopolyspora</taxon>
    </lineage>
</organism>
<keyword evidence="2" id="KW-0560">Oxidoreductase</keyword>
<evidence type="ECO:0000313" key="3">
    <source>
        <dbReference type="Proteomes" id="UP001500729"/>
    </source>
</evidence>
<dbReference type="Proteomes" id="UP001500729">
    <property type="component" value="Unassembled WGS sequence"/>
</dbReference>